<gene>
    <name evidence="2" type="ORF">GCM10010126_30370</name>
</gene>
<sequence>MDPRGGSVVWTEERAQRSEHVTREDGGYRPASRDAQRRRENEKVAFLAGHLAGKATFSPEQHPRRLDAGSSKSGSVFSRRIFKIFPGTALA</sequence>
<dbReference type="EMBL" id="BMQD01000008">
    <property type="protein sequence ID" value="GGK68897.1"/>
    <property type="molecule type" value="Genomic_DNA"/>
</dbReference>
<proteinExistence type="predicted"/>
<feature type="region of interest" description="Disordered" evidence="1">
    <location>
        <begin position="1"/>
        <end position="40"/>
    </location>
</feature>
<protein>
    <submittedName>
        <fullName evidence="2">Uncharacterized protein</fullName>
    </submittedName>
</protein>
<feature type="region of interest" description="Disordered" evidence="1">
    <location>
        <begin position="53"/>
        <end position="72"/>
    </location>
</feature>
<dbReference type="Proteomes" id="UP000627984">
    <property type="component" value="Unassembled WGS sequence"/>
</dbReference>
<evidence type="ECO:0000256" key="1">
    <source>
        <dbReference type="SAM" id="MobiDB-lite"/>
    </source>
</evidence>
<dbReference type="AlphaFoldDB" id="A0AA37F4T9"/>
<evidence type="ECO:0000313" key="3">
    <source>
        <dbReference type="Proteomes" id="UP000627984"/>
    </source>
</evidence>
<feature type="compositionally biased region" description="Basic and acidic residues" evidence="1">
    <location>
        <begin position="11"/>
        <end position="40"/>
    </location>
</feature>
<accession>A0AA37F4T9</accession>
<evidence type="ECO:0000313" key="2">
    <source>
        <dbReference type="EMBL" id="GGK68897.1"/>
    </source>
</evidence>
<organism evidence="2 3">
    <name type="scientific">Planomonospora parontospora</name>
    <dbReference type="NCBI Taxonomy" id="58119"/>
    <lineage>
        <taxon>Bacteria</taxon>
        <taxon>Bacillati</taxon>
        <taxon>Actinomycetota</taxon>
        <taxon>Actinomycetes</taxon>
        <taxon>Streptosporangiales</taxon>
        <taxon>Streptosporangiaceae</taxon>
        <taxon>Planomonospora</taxon>
    </lineage>
</organism>
<reference evidence="2" key="1">
    <citation type="journal article" date="2014" name="Int. J. Syst. Evol. Microbiol.">
        <title>Complete genome sequence of Corynebacterium casei LMG S-19264T (=DSM 44701T), isolated from a smear-ripened cheese.</title>
        <authorList>
            <consortium name="US DOE Joint Genome Institute (JGI-PGF)"/>
            <person name="Walter F."/>
            <person name="Albersmeier A."/>
            <person name="Kalinowski J."/>
            <person name="Ruckert C."/>
        </authorList>
    </citation>
    <scope>NUCLEOTIDE SEQUENCE</scope>
    <source>
        <strain evidence="2">JCM 3093</strain>
    </source>
</reference>
<name>A0AA37F4T9_9ACTN</name>
<reference evidence="2" key="2">
    <citation type="submission" date="2022-09" db="EMBL/GenBank/DDBJ databases">
        <authorList>
            <person name="Sun Q."/>
            <person name="Ohkuma M."/>
        </authorList>
    </citation>
    <scope>NUCLEOTIDE SEQUENCE</scope>
    <source>
        <strain evidence="2">JCM 3093</strain>
    </source>
</reference>
<comment type="caution">
    <text evidence="2">The sequence shown here is derived from an EMBL/GenBank/DDBJ whole genome shotgun (WGS) entry which is preliminary data.</text>
</comment>